<dbReference type="InterPro" id="IPR008274">
    <property type="entry name" value="AldOxase/xan_DH_MoCoBD1"/>
</dbReference>
<dbReference type="SUPFAM" id="SSF54665">
    <property type="entry name" value="CO dehydrogenase molybdoprotein N-domain-like"/>
    <property type="match status" value="1"/>
</dbReference>
<dbReference type="STRING" id="1210089.GCA_001613165_02821"/>
<dbReference type="Gene3D" id="3.30.365.10">
    <property type="entry name" value="Aldehyde oxidase/xanthine dehydrogenase, molybdopterin binding domain"/>
    <property type="match status" value="4"/>
</dbReference>
<dbReference type="GO" id="GO:0005506">
    <property type="term" value="F:iron ion binding"/>
    <property type="evidence" value="ECO:0007669"/>
    <property type="project" value="InterPro"/>
</dbReference>
<evidence type="ECO:0000256" key="3">
    <source>
        <dbReference type="ARBA" id="ARBA00053029"/>
    </source>
</evidence>
<evidence type="ECO:0000256" key="1">
    <source>
        <dbReference type="ARBA" id="ARBA00022505"/>
    </source>
</evidence>
<dbReference type="InterPro" id="IPR000674">
    <property type="entry name" value="Ald_Oxase/Xan_DH_a/b"/>
</dbReference>
<dbReference type="InterPro" id="IPR016208">
    <property type="entry name" value="Ald_Oxase/xanthine_DH-like"/>
</dbReference>
<evidence type="ECO:0000313" key="6">
    <source>
        <dbReference type="Proteomes" id="UP000255355"/>
    </source>
</evidence>
<dbReference type="InterPro" id="IPR036856">
    <property type="entry name" value="Ald_Oxase/Xan_DH_a/b_sf"/>
</dbReference>
<proteinExistence type="predicted"/>
<gene>
    <name evidence="5" type="ORF">DFR68_114130</name>
</gene>
<comment type="cofactor">
    <cofactor evidence="3">
        <name>Mo-molybdopterin cytosine dinucleotide</name>
        <dbReference type="ChEBI" id="CHEBI:71308"/>
    </cofactor>
</comment>
<evidence type="ECO:0000259" key="4">
    <source>
        <dbReference type="SMART" id="SM01008"/>
    </source>
</evidence>
<dbReference type="InterPro" id="IPR037165">
    <property type="entry name" value="AldOxase/xan_DH_Mopterin-bd_sf"/>
</dbReference>
<dbReference type="InterPro" id="IPR046867">
    <property type="entry name" value="AldOxase/xan_DH_MoCoBD2"/>
</dbReference>
<dbReference type="Pfam" id="PF20256">
    <property type="entry name" value="MoCoBD_2"/>
    <property type="match status" value="1"/>
</dbReference>
<accession>A0A370GP38</accession>
<dbReference type="RefSeq" id="WP_068019311.1">
    <property type="nucleotide sequence ID" value="NZ_QQAZ01000014.1"/>
</dbReference>
<protein>
    <submittedName>
        <fullName evidence="5">Carbon-monoxide dehydrogenase large subunit</fullName>
    </submittedName>
</protein>
<evidence type="ECO:0000256" key="2">
    <source>
        <dbReference type="ARBA" id="ARBA00023002"/>
    </source>
</evidence>
<dbReference type="PANTHER" id="PTHR11908">
    <property type="entry name" value="XANTHINE DEHYDROGENASE"/>
    <property type="match status" value="1"/>
</dbReference>
<dbReference type="EMBL" id="QQAZ01000014">
    <property type="protein sequence ID" value="RDI45109.1"/>
    <property type="molecule type" value="Genomic_DNA"/>
</dbReference>
<keyword evidence="1" id="KW-0500">Molybdenum</keyword>
<dbReference type="Pfam" id="PF01315">
    <property type="entry name" value="Ald_Xan_dh_C"/>
    <property type="match status" value="1"/>
</dbReference>
<feature type="domain" description="Aldehyde oxidase/xanthine dehydrogenase a/b hammerhead" evidence="4">
    <location>
        <begin position="27"/>
        <end position="141"/>
    </location>
</feature>
<dbReference type="Proteomes" id="UP000255355">
    <property type="component" value="Unassembled WGS sequence"/>
</dbReference>
<organism evidence="5 6">
    <name type="scientific">Nocardia mexicana</name>
    <dbReference type="NCBI Taxonomy" id="279262"/>
    <lineage>
        <taxon>Bacteria</taxon>
        <taxon>Bacillati</taxon>
        <taxon>Actinomycetota</taxon>
        <taxon>Actinomycetes</taxon>
        <taxon>Mycobacteriales</taxon>
        <taxon>Nocardiaceae</taxon>
        <taxon>Nocardia</taxon>
    </lineage>
</organism>
<dbReference type="AlphaFoldDB" id="A0A370GP38"/>
<comment type="caution">
    <text evidence="5">The sequence shown here is derived from an EMBL/GenBank/DDBJ whole genome shotgun (WGS) entry which is preliminary data.</text>
</comment>
<dbReference type="SMART" id="SM01008">
    <property type="entry name" value="Ald_Xan_dh_C"/>
    <property type="match status" value="1"/>
</dbReference>
<dbReference type="OrthoDB" id="9758509at2"/>
<keyword evidence="2" id="KW-0560">Oxidoreductase</keyword>
<dbReference type="SUPFAM" id="SSF56003">
    <property type="entry name" value="Molybdenum cofactor-binding domain"/>
    <property type="match status" value="1"/>
</dbReference>
<evidence type="ECO:0000313" key="5">
    <source>
        <dbReference type="EMBL" id="RDI45109.1"/>
    </source>
</evidence>
<dbReference type="Gene3D" id="3.90.1170.50">
    <property type="entry name" value="Aldehyde oxidase/xanthine dehydrogenase, a/b hammerhead"/>
    <property type="match status" value="1"/>
</dbReference>
<dbReference type="PANTHER" id="PTHR11908:SF132">
    <property type="entry name" value="ALDEHYDE OXIDASE 1-RELATED"/>
    <property type="match status" value="1"/>
</dbReference>
<dbReference type="Pfam" id="PF02738">
    <property type="entry name" value="MoCoBD_1"/>
    <property type="match status" value="1"/>
</dbReference>
<dbReference type="GO" id="GO:0016491">
    <property type="term" value="F:oxidoreductase activity"/>
    <property type="evidence" value="ECO:0007669"/>
    <property type="project" value="UniProtKB-KW"/>
</dbReference>
<reference evidence="5 6" key="1">
    <citation type="submission" date="2018-07" db="EMBL/GenBank/DDBJ databases">
        <title>Genomic Encyclopedia of Type Strains, Phase IV (KMG-IV): sequencing the most valuable type-strain genomes for metagenomic binning, comparative biology and taxonomic classification.</title>
        <authorList>
            <person name="Goeker M."/>
        </authorList>
    </citation>
    <scope>NUCLEOTIDE SEQUENCE [LARGE SCALE GENOMIC DNA]</scope>
    <source>
        <strain evidence="5 6">DSM 44952</strain>
    </source>
</reference>
<name>A0A370GP38_9NOCA</name>
<dbReference type="FunFam" id="3.30.365.10:FF:000001">
    <property type="entry name" value="Xanthine dehydrogenase oxidase"/>
    <property type="match status" value="1"/>
</dbReference>
<keyword evidence="6" id="KW-1185">Reference proteome</keyword>
<sequence>MSSTATAPATTVVGTRVPRLEDARLVTGAGTFVDDVTRPGMAHACFVRSPLARARIGDIDVSAALEMDGVLAVYTAADLNPGAHEISYDLDMAGMPPVPRPPLAEEEVRFVGDPVVLVVAADRYIAEDAAEQVVIDYEPLDPVVDYTTAHASPNLVHAGFAGNSAGEMGGRPASDLQPIFDSAAHVVRQSIFQQAYLPVPMETRGLVAEWSAPTAEMTVWSSTQSPHEIRAFCARLVGVDEHQVRVIARDTGGGFGLKQLPLREETCVLLAARALGSAVKWIEDRQENLMASGMSRHEHAEVGMAFDADGTILAASIAHVQNVGAYPTPSPIVGGIPVGILFPGPYRITEASFSAKFVYSNTVGRVAYRGPWQFESVAREVLLDQAARRIGIDPIDLRRRNMLRRDEFPHPNPNGMTYDNVSPLETLEQAVEMLGYNAFREDQRVARAQGRYLGVGTCTYLEPTTGASPFLATEGATIRIEPSGKVNVYVAGGSAGNSLETTVVQLAADALGATMSDVRTIQGDTAITPFGGGTGGSRSGSMTAGAIEQTASVLREKIRAIAAHRLNTGPEEIEFSGSRVTVRGTPDSVLTLAEIADIAYFQADSLPPGMQPGLEASGRYKTPQIAIWANATHACTCEVDIETGRVTLLRYIVSEDCGPMINPSVVEGQIYGGTVQGIGGALYEHLPYDEDGNPVATTFLDYLLPTASEVPTIEVGHVVTPSPGPGDFKGVGEGGAIGATPAVLNAVADALSPFGVEISDLPLSPSRIVDMIERARVSRGTGAGE</sequence>